<evidence type="ECO:0000259" key="1">
    <source>
        <dbReference type="Pfam" id="PF01636"/>
    </source>
</evidence>
<dbReference type="Proteomes" id="UP000295636">
    <property type="component" value="Unassembled WGS sequence"/>
</dbReference>
<dbReference type="Pfam" id="PF01636">
    <property type="entry name" value="APH"/>
    <property type="match status" value="1"/>
</dbReference>
<dbReference type="PANTHER" id="PTHR21310">
    <property type="entry name" value="AMINOGLYCOSIDE PHOSPHOTRANSFERASE-RELATED-RELATED"/>
    <property type="match status" value="1"/>
</dbReference>
<dbReference type="InterPro" id="IPR011009">
    <property type="entry name" value="Kinase-like_dom_sf"/>
</dbReference>
<dbReference type="InterPro" id="IPR051678">
    <property type="entry name" value="AGP_Transferase"/>
</dbReference>
<reference evidence="2 3" key="1">
    <citation type="submission" date="2019-03" db="EMBL/GenBank/DDBJ databases">
        <title>This is whole genome sequence of Paenibacillus sp MS74 strain.</title>
        <authorList>
            <person name="Trinh H.N."/>
        </authorList>
    </citation>
    <scope>NUCLEOTIDE SEQUENCE [LARGE SCALE GENOMIC DNA]</scope>
    <source>
        <strain evidence="2 3">MS74</strain>
    </source>
</reference>
<comment type="caution">
    <text evidence="2">The sequence shown here is derived from an EMBL/GenBank/DDBJ whole genome shotgun (WGS) entry which is preliminary data.</text>
</comment>
<accession>A0A4R5KHE3</accession>
<evidence type="ECO:0000313" key="2">
    <source>
        <dbReference type="EMBL" id="TDF94472.1"/>
    </source>
</evidence>
<dbReference type="PANTHER" id="PTHR21310:SF42">
    <property type="entry name" value="BIFUNCTIONAL AAC_APH"/>
    <property type="match status" value="1"/>
</dbReference>
<dbReference type="AlphaFoldDB" id="A0A4R5KHE3"/>
<keyword evidence="3" id="KW-1185">Reference proteome</keyword>
<proteinExistence type="predicted"/>
<dbReference type="InterPro" id="IPR002575">
    <property type="entry name" value="Aminoglycoside_PTrfase"/>
</dbReference>
<dbReference type="EMBL" id="SMRT01000013">
    <property type="protein sequence ID" value="TDF94472.1"/>
    <property type="molecule type" value="Genomic_DNA"/>
</dbReference>
<name>A0A4R5KHE3_9BACL</name>
<organism evidence="2 3">
    <name type="scientific">Paenibacillus piri</name>
    <dbReference type="NCBI Taxonomy" id="2547395"/>
    <lineage>
        <taxon>Bacteria</taxon>
        <taxon>Bacillati</taxon>
        <taxon>Bacillota</taxon>
        <taxon>Bacilli</taxon>
        <taxon>Bacillales</taxon>
        <taxon>Paenibacillaceae</taxon>
        <taxon>Paenibacillus</taxon>
    </lineage>
</organism>
<feature type="domain" description="Aminoglycoside phosphotransferase" evidence="1">
    <location>
        <begin position="31"/>
        <end position="276"/>
    </location>
</feature>
<dbReference type="SUPFAM" id="SSF56112">
    <property type="entry name" value="Protein kinase-like (PK-like)"/>
    <property type="match status" value="1"/>
</dbReference>
<evidence type="ECO:0000313" key="3">
    <source>
        <dbReference type="Proteomes" id="UP000295636"/>
    </source>
</evidence>
<dbReference type="Gene3D" id="3.90.1200.10">
    <property type="match status" value="1"/>
</dbReference>
<dbReference type="RefSeq" id="WP_133232885.1">
    <property type="nucleotide sequence ID" value="NZ_SMRT01000013.1"/>
</dbReference>
<sequence length="322" mass="35986">MSELWTAERTVSLVWAAELIGGQFPELLPLTITLLGEGFDNTVYRVNGRYVFRFPRRSIAVELLRVECALLPHLARLQLPLQVSEPVFEGKPTAEYPWPFAGYRYVAGALPGRVTAEERIRSSRPLAAFLRRLHGFPVEQAKRLGVPNDRIGRLDLSIRLNQADSNMSKAIERGLWSDRHDWDELIAWLDERAKKSGNGSGDGIEGGVGNGGAFTEALVHGDLHIRNILVNEERIITGIVDWGDVHTGNPAADLALVYSYLPPEGRKLFFADYGEVDVQTRMLARFRAVHTTLFLLLYGNDRQDAALVEAAQDSLRLALNYP</sequence>
<dbReference type="Gene3D" id="3.30.200.20">
    <property type="entry name" value="Phosphorylase Kinase, domain 1"/>
    <property type="match status" value="1"/>
</dbReference>
<protein>
    <submittedName>
        <fullName evidence="2">DUF1679 domain-containing protein</fullName>
    </submittedName>
</protein>
<gene>
    <name evidence="2" type="ORF">E1757_23995</name>
</gene>
<dbReference type="OrthoDB" id="3806873at2"/>